<dbReference type="HOGENOM" id="CLU_018816_6_4_0"/>
<dbReference type="GO" id="GO:0030313">
    <property type="term" value="C:cell envelope"/>
    <property type="evidence" value="ECO:0007669"/>
    <property type="project" value="UniProtKB-SubCell"/>
</dbReference>
<dbReference type="KEGG" id="phm:PSMK_29500"/>
<feature type="region of interest" description="Disordered" evidence="3">
    <location>
        <begin position="157"/>
        <end position="179"/>
    </location>
</feature>
<evidence type="ECO:0000256" key="3">
    <source>
        <dbReference type="SAM" id="MobiDB-lite"/>
    </source>
</evidence>
<dbReference type="PANTHER" id="PTHR32347:SF27">
    <property type="entry name" value="RND EFFLUX PUMP MEMBRANE FUSION PROTEIN BARREL-SANDWICH DOMAIN-CONTAINING PROTEIN"/>
    <property type="match status" value="1"/>
</dbReference>
<evidence type="ECO:0000313" key="5">
    <source>
        <dbReference type="EMBL" id="BAM05109.1"/>
    </source>
</evidence>
<proteinExistence type="predicted"/>
<dbReference type="eggNOG" id="COG0845">
    <property type="taxonomic scope" value="Bacteria"/>
</dbReference>
<accession>I0IIM1</accession>
<dbReference type="EMBL" id="AP012338">
    <property type="protein sequence ID" value="BAM05109.1"/>
    <property type="molecule type" value="Genomic_DNA"/>
</dbReference>
<evidence type="ECO:0000256" key="4">
    <source>
        <dbReference type="SAM" id="Phobius"/>
    </source>
</evidence>
<dbReference type="InterPro" id="IPR050465">
    <property type="entry name" value="UPF0194_transport"/>
</dbReference>
<sequence>MAGRSRILTYGLPSVGAVALAAGVALVATNRPVATAEPPPRAPVAAPDAAAAGGAAAATPGEGGEPARFIGAIGVSEPAGEAIDIAAQRAGVVTAVEVMVGDRVAAGDPLFRVESGPAEREVALAEAEVGVAEAQAAALRGRVPVRRAAVGAAAAQRRAAEADRDDAQNRREVAESVSDKRAIAAQEVDARRFAAESAEARVATAAAEEASARADLSLLEAPGGGDGPELRAAAAQAGQARARLAAAETELGLLTVRAPVQAEVLQVNLRPGEFAPAAVPNQGLVVLGRPGPGHVRVEIDEVDVPRFREGARAWASPRGAAGDRIELEPAYVEPLLVPKRNLSGRTSELIDTRVLEAVYRLPEGFDAAGYGQQFDVYIAAEDAR</sequence>
<dbReference type="Proteomes" id="UP000007881">
    <property type="component" value="Chromosome"/>
</dbReference>
<comment type="subcellular location">
    <subcellularLocation>
        <location evidence="1">Cell envelope</location>
    </subcellularLocation>
</comment>
<evidence type="ECO:0000313" key="6">
    <source>
        <dbReference type="Proteomes" id="UP000007881"/>
    </source>
</evidence>
<keyword evidence="4" id="KW-0472">Membrane</keyword>
<dbReference type="OrthoDB" id="9785187at2"/>
<evidence type="ECO:0000256" key="2">
    <source>
        <dbReference type="ARBA" id="ARBA00023054"/>
    </source>
</evidence>
<keyword evidence="2" id="KW-0175">Coiled coil</keyword>
<organism evidence="5 6">
    <name type="scientific">Phycisphaera mikurensis (strain NBRC 102666 / KCTC 22515 / FYK2301M01)</name>
    <dbReference type="NCBI Taxonomy" id="1142394"/>
    <lineage>
        <taxon>Bacteria</taxon>
        <taxon>Pseudomonadati</taxon>
        <taxon>Planctomycetota</taxon>
        <taxon>Phycisphaerae</taxon>
        <taxon>Phycisphaerales</taxon>
        <taxon>Phycisphaeraceae</taxon>
        <taxon>Phycisphaera</taxon>
    </lineage>
</organism>
<dbReference type="PATRIC" id="fig|1142394.8.peg.3057"/>
<keyword evidence="6" id="KW-1185">Reference proteome</keyword>
<dbReference type="STRING" id="1142394.PSMK_29500"/>
<dbReference type="RefSeq" id="WP_014438317.1">
    <property type="nucleotide sequence ID" value="NC_017080.1"/>
</dbReference>
<dbReference type="PANTHER" id="PTHR32347">
    <property type="entry name" value="EFFLUX SYSTEM COMPONENT YKNX-RELATED"/>
    <property type="match status" value="1"/>
</dbReference>
<reference evidence="5 6" key="1">
    <citation type="submission" date="2012-02" db="EMBL/GenBank/DDBJ databases">
        <title>Complete genome sequence of Phycisphaera mikurensis NBRC 102666.</title>
        <authorList>
            <person name="Ankai A."/>
            <person name="Hosoyama A."/>
            <person name="Terui Y."/>
            <person name="Sekine M."/>
            <person name="Fukai R."/>
            <person name="Kato Y."/>
            <person name="Nakamura S."/>
            <person name="Yamada-Narita S."/>
            <person name="Kawakoshi A."/>
            <person name="Fukunaga Y."/>
            <person name="Yamazaki S."/>
            <person name="Fujita N."/>
        </authorList>
    </citation>
    <scope>NUCLEOTIDE SEQUENCE [LARGE SCALE GENOMIC DNA]</scope>
    <source>
        <strain evidence="6">NBRC 102666 / KCTC 22515 / FYK2301M01</strain>
    </source>
</reference>
<protein>
    <submittedName>
        <fullName evidence="5">Putative efflux system periplasmic linker protein</fullName>
    </submittedName>
</protein>
<dbReference type="AlphaFoldDB" id="I0IIM1"/>
<keyword evidence="4" id="KW-0812">Transmembrane</keyword>
<evidence type="ECO:0000256" key="1">
    <source>
        <dbReference type="ARBA" id="ARBA00004196"/>
    </source>
</evidence>
<dbReference type="SUPFAM" id="SSF111369">
    <property type="entry name" value="HlyD-like secretion proteins"/>
    <property type="match status" value="2"/>
</dbReference>
<keyword evidence="4" id="KW-1133">Transmembrane helix</keyword>
<name>I0IIM1_PHYMF</name>
<feature type="transmembrane region" description="Helical" evidence="4">
    <location>
        <begin position="7"/>
        <end position="28"/>
    </location>
</feature>
<gene>
    <name evidence="5" type="ordered locus">PSMK_29500</name>
</gene>
<dbReference type="Gene3D" id="2.40.50.100">
    <property type="match status" value="1"/>
</dbReference>
<feature type="compositionally biased region" description="Basic and acidic residues" evidence="3">
    <location>
        <begin position="158"/>
        <end position="179"/>
    </location>
</feature>